<comment type="caution">
    <text evidence="7">The sequence shown here is derived from an EMBL/GenBank/DDBJ whole genome shotgun (WGS) entry which is preliminary data.</text>
</comment>
<dbReference type="PROSITE" id="PS50109">
    <property type="entry name" value="HIS_KIN"/>
    <property type="match status" value="1"/>
</dbReference>
<dbReference type="FunFam" id="3.30.565.10:FF:000006">
    <property type="entry name" value="Sensor histidine kinase WalK"/>
    <property type="match status" value="1"/>
</dbReference>
<dbReference type="Gene3D" id="1.10.287.130">
    <property type="match status" value="1"/>
</dbReference>
<feature type="domain" description="Histidine kinase" evidence="6">
    <location>
        <begin position="124"/>
        <end position="337"/>
    </location>
</feature>
<evidence type="ECO:0000256" key="5">
    <source>
        <dbReference type="ARBA" id="ARBA00022777"/>
    </source>
</evidence>
<dbReference type="EC" id="2.7.13.3" evidence="2"/>
<dbReference type="PRINTS" id="PR00344">
    <property type="entry name" value="BCTRLSENSOR"/>
</dbReference>
<dbReference type="AlphaFoldDB" id="A0A0F9EFI8"/>
<dbReference type="CDD" id="cd00082">
    <property type="entry name" value="HisKA"/>
    <property type="match status" value="1"/>
</dbReference>
<reference evidence="7" key="1">
    <citation type="journal article" date="2015" name="Nature">
        <title>Complex archaea that bridge the gap between prokaryotes and eukaryotes.</title>
        <authorList>
            <person name="Spang A."/>
            <person name="Saw J.H."/>
            <person name="Jorgensen S.L."/>
            <person name="Zaremba-Niedzwiedzka K."/>
            <person name="Martijn J."/>
            <person name="Lind A.E."/>
            <person name="van Eijk R."/>
            <person name="Schleper C."/>
            <person name="Guy L."/>
            <person name="Ettema T.J."/>
        </authorList>
    </citation>
    <scope>NUCLEOTIDE SEQUENCE</scope>
</reference>
<sequence length="338" mass="39220">FAENPDISTSELLQGVLALIPPAWQFPDIICARITLNNVEYKTENFKITEWKLSSSVNVSEKVMTIEVYYLEDKPFLEEERSLIKDIGYRLRVNIDNKEAEQKLLITLENLKFLNQELQQFAYVASHDLQEPLRMVISFTQLLAKRYNDKLDEDAKDYINFAVDGARRMQTLINDLLSYSRITTRGDPFKIVNLKNVLEDIILNLQIKIKETSAKITYGEMPSLFADKTQLMQLFQNLISNALRFRSKELPLIHISAQHSYKEWIFSVKDNGIGIEQRFFKKIFVIFQRLHTRDEYPGSGIGLAICKRIVEKLNGRIWVESEVGKGSTFKFAIPLKKL</sequence>
<dbReference type="InterPro" id="IPR036890">
    <property type="entry name" value="HATPase_C_sf"/>
</dbReference>
<dbReference type="GO" id="GO:0000155">
    <property type="term" value="F:phosphorelay sensor kinase activity"/>
    <property type="evidence" value="ECO:0007669"/>
    <property type="project" value="InterPro"/>
</dbReference>
<feature type="non-terminal residue" evidence="7">
    <location>
        <position position="1"/>
    </location>
</feature>
<dbReference type="InterPro" id="IPR004358">
    <property type="entry name" value="Sig_transdc_His_kin-like_C"/>
</dbReference>
<dbReference type="InterPro" id="IPR036097">
    <property type="entry name" value="HisK_dim/P_sf"/>
</dbReference>
<dbReference type="SMART" id="SM00388">
    <property type="entry name" value="HisKA"/>
    <property type="match status" value="1"/>
</dbReference>
<gene>
    <name evidence="7" type="ORF">LCGC14_2159130</name>
</gene>
<protein>
    <recommendedName>
        <fullName evidence="2">histidine kinase</fullName>
        <ecNumber evidence="2">2.7.13.3</ecNumber>
    </recommendedName>
</protein>
<dbReference type="PANTHER" id="PTHR43304">
    <property type="entry name" value="PHYTOCHROME-LIKE PROTEIN CPH1"/>
    <property type="match status" value="1"/>
</dbReference>
<dbReference type="Gene3D" id="3.30.565.10">
    <property type="entry name" value="Histidine kinase-like ATPase, C-terminal domain"/>
    <property type="match status" value="1"/>
</dbReference>
<evidence type="ECO:0000256" key="4">
    <source>
        <dbReference type="ARBA" id="ARBA00022679"/>
    </source>
</evidence>
<dbReference type="InterPro" id="IPR005467">
    <property type="entry name" value="His_kinase_dom"/>
</dbReference>
<accession>A0A0F9EFI8</accession>
<dbReference type="EMBL" id="LAZR01027665">
    <property type="protein sequence ID" value="KKL65021.1"/>
    <property type="molecule type" value="Genomic_DNA"/>
</dbReference>
<dbReference type="InterPro" id="IPR003661">
    <property type="entry name" value="HisK_dim/P_dom"/>
</dbReference>
<evidence type="ECO:0000256" key="2">
    <source>
        <dbReference type="ARBA" id="ARBA00012438"/>
    </source>
</evidence>
<organism evidence="7">
    <name type="scientific">marine sediment metagenome</name>
    <dbReference type="NCBI Taxonomy" id="412755"/>
    <lineage>
        <taxon>unclassified sequences</taxon>
        <taxon>metagenomes</taxon>
        <taxon>ecological metagenomes</taxon>
    </lineage>
</organism>
<comment type="catalytic activity">
    <reaction evidence="1">
        <text>ATP + protein L-histidine = ADP + protein N-phospho-L-histidine.</text>
        <dbReference type="EC" id="2.7.13.3"/>
    </reaction>
</comment>
<keyword evidence="5" id="KW-0418">Kinase</keyword>
<dbReference type="SMART" id="SM00387">
    <property type="entry name" value="HATPase_c"/>
    <property type="match status" value="1"/>
</dbReference>
<dbReference type="Pfam" id="PF02518">
    <property type="entry name" value="HATPase_c"/>
    <property type="match status" value="1"/>
</dbReference>
<proteinExistence type="predicted"/>
<dbReference type="SUPFAM" id="SSF55874">
    <property type="entry name" value="ATPase domain of HSP90 chaperone/DNA topoisomerase II/histidine kinase"/>
    <property type="match status" value="1"/>
</dbReference>
<evidence type="ECO:0000313" key="7">
    <source>
        <dbReference type="EMBL" id="KKL65021.1"/>
    </source>
</evidence>
<evidence type="ECO:0000259" key="6">
    <source>
        <dbReference type="PROSITE" id="PS50109"/>
    </source>
</evidence>
<keyword evidence="3" id="KW-0597">Phosphoprotein</keyword>
<dbReference type="SUPFAM" id="SSF47384">
    <property type="entry name" value="Homodimeric domain of signal transducing histidine kinase"/>
    <property type="match status" value="1"/>
</dbReference>
<dbReference type="Pfam" id="PF00512">
    <property type="entry name" value="HisKA"/>
    <property type="match status" value="1"/>
</dbReference>
<evidence type="ECO:0000256" key="3">
    <source>
        <dbReference type="ARBA" id="ARBA00022553"/>
    </source>
</evidence>
<dbReference type="InterPro" id="IPR003594">
    <property type="entry name" value="HATPase_dom"/>
</dbReference>
<name>A0A0F9EFI8_9ZZZZ</name>
<evidence type="ECO:0000256" key="1">
    <source>
        <dbReference type="ARBA" id="ARBA00000085"/>
    </source>
</evidence>
<keyword evidence="4" id="KW-0808">Transferase</keyword>
<dbReference type="PANTHER" id="PTHR43304:SF1">
    <property type="entry name" value="PAC DOMAIN-CONTAINING PROTEIN"/>
    <property type="match status" value="1"/>
</dbReference>
<dbReference type="InterPro" id="IPR052162">
    <property type="entry name" value="Sensor_kinase/Photoreceptor"/>
</dbReference>